<keyword evidence="1" id="KW-0677">Repeat</keyword>
<dbReference type="Pfam" id="PF22939">
    <property type="entry name" value="WHD_GPIID"/>
    <property type="match status" value="1"/>
</dbReference>
<accession>A0A9N9YJF5</accession>
<dbReference type="PANTHER" id="PTHR10039">
    <property type="entry name" value="AMELOGENIN"/>
    <property type="match status" value="1"/>
</dbReference>
<dbReference type="Proteomes" id="UP000696573">
    <property type="component" value="Unassembled WGS sequence"/>
</dbReference>
<proteinExistence type="predicted"/>
<sequence length="1164" mass="132071">MSNPETTSLLHRRDTALWIEAIQAHNAGVKHGSASKKFIHLDKLQNHTVDANTLISVAHEVYKGLDKKRGRFATCLVSIWHLLHRHAKSIDVFIQSRPELTSLIWGSIAEEEERACCIAGEGILEILRHLGRWEQAAAISDLLSSEPVQRAIVILYTKVLDFLVSATLWLKRSKLSKIGATILSAKGEKFDTKLKNLREASEFVDTEIQTRYLTLLQTVNVDVQSTMNKLDQGIAQAQQLSNTSQLREVKEWLLKATIKAPLPGVRVKGTCQWLLEHPIFIQWHSQQTSPTLWVEGLPGRGKSVTAAFLRQYLSNNEERVAFYAFHRSSSVEQSTPSLALASLMAQLLETSGEVEPRIITALAKLSSQFPLGPVQCPFDQIEPAAVLIFNSEKGFSIVLDAVDECTVEHPSSHPGALQLFQFFDKVLSTADRKIAVFSRPDPRFQSIIRSCITIQLSGELLLPDVMSFSEAEYRKLDLPDTEIPAVMDCIRSTSQGSFWWTRLFLEHLHGALDMPAFCDRLCSPVPSIHQYYLHILQERSRDLDKSQQDRQISILALTFHAQRVLTVDELADAVSIWPKRASEIISQLCQPLISTLEDVVQFSHPTVREFFESSSSYIEDLQFRNNTSRSHSIAVEKSLLVLLRRKYADTNSIEWYLNWNMDQSKRSTELLPHTNDGFYDYAARYWHVHLCKIKTPSESTLQILKEFLVSLQYAHWSQYSAAAIGHMIGVIGPLDQIKLWAKELPAHQQDFLNIENSYSLSYMRLIEAYGSLKPMNQCLARLSICGHLLNLGQVEEQAELRTMVSTTLRSQLPIDHPISLRNRADLAYSMFLCGKLRDARAIYSGLVEVYHGAYGDEDVRFTEALHYRGESEYLMAEFGLAFVTLTKSVMGFMKARGPDSWSYIAANLWYGRNLAHLGKIEAAIKIWGDSLQKRLEDHGIHDGLTTRIRIGLADLLRFTCRTDEAIIHLQKTLRILRASRPLTDISRLDAEILLAKAYKESKMSSAAWAIVYELENDGCLKSHFKRSCQVEHLKGLLLDMDGFLDDAIMTLSNALIKLDRDQNNLALLWARLDLADMLRRRGAEGDINTATVIFEKLVKGVSESDDPWVQDEPDSPKLLSVAEKALRMIRSGQHIKARELLQFEEMNWICPSDLWLWYTDAIFI</sequence>
<feature type="domain" description="GPI inositol-deacylase winged helix" evidence="2">
    <location>
        <begin position="553"/>
        <end position="614"/>
    </location>
</feature>
<dbReference type="InterPro" id="IPR056125">
    <property type="entry name" value="DUF7708"/>
</dbReference>
<evidence type="ECO:0000256" key="1">
    <source>
        <dbReference type="ARBA" id="ARBA00022737"/>
    </source>
</evidence>
<dbReference type="Pfam" id="PF24809">
    <property type="entry name" value="DUF7708"/>
    <property type="match status" value="1"/>
</dbReference>
<evidence type="ECO:0000259" key="3">
    <source>
        <dbReference type="Pfam" id="PF24809"/>
    </source>
</evidence>
<protein>
    <recommendedName>
        <fullName evidence="7">NACHT domain-containing protein</fullName>
    </recommendedName>
</protein>
<organism evidence="5 6">
    <name type="scientific">Clonostachys rhizophaga</name>
    <dbReference type="NCBI Taxonomy" id="160324"/>
    <lineage>
        <taxon>Eukaryota</taxon>
        <taxon>Fungi</taxon>
        <taxon>Dikarya</taxon>
        <taxon>Ascomycota</taxon>
        <taxon>Pezizomycotina</taxon>
        <taxon>Sordariomycetes</taxon>
        <taxon>Hypocreomycetidae</taxon>
        <taxon>Hypocreales</taxon>
        <taxon>Bionectriaceae</taxon>
        <taxon>Clonostachys</taxon>
    </lineage>
</organism>
<evidence type="ECO:0000259" key="4">
    <source>
        <dbReference type="Pfam" id="PF24883"/>
    </source>
</evidence>
<dbReference type="EMBL" id="CABFNQ020000555">
    <property type="protein sequence ID" value="CAH0019507.1"/>
    <property type="molecule type" value="Genomic_DNA"/>
</dbReference>
<dbReference type="InterPro" id="IPR011990">
    <property type="entry name" value="TPR-like_helical_dom_sf"/>
</dbReference>
<dbReference type="Pfam" id="PF13424">
    <property type="entry name" value="TPR_12"/>
    <property type="match status" value="1"/>
</dbReference>
<evidence type="ECO:0008006" key="7">
    <source>
        <dbReference type="Google" id="ProtNLM"/>
    </source>
</evidence>
<feature type="domain" description="Nephrocystin 3-like N-terminal" evidence="4">
    <location>
        <begin position="269"/>
        <end position="437"/>
    </location>
</feature>
<dbReference type="OrthoDB" id="21416at2759"/>
<evidence type="ECO:0000259" key="2">
    <source>
        <dbReference type="Pfam" id="PF22939"/>
    </source>
</evidence>
<keyword evidence="6" id="KW-1185">Reference proteome</keyword>
<dbReference type="InterPro" id="IPR054471">
    <property type="entry name" value="GPIID_WHD"/>
</dbReference>
<dbReference type="InterPro" id="IPR027417">
    <property type="entry name" value="P-loop_NTPase"/>
</dbReference>
<evidence type="ECO:0000313" key="5">
    <source>
        <dbReference type="EMBL" id="CAH0019507.1"/>
    </source>
</evidence>
<dbReference type="SUPFAM" id="SSF48452">
    <property type="entry name" value="TPR-like"/>
    <property type="match status" value="1"/>
</dbReference>
<dbReference type="AlphaFoldDB" id="A0A9N9YJF5"/>
<comment type="caution">
    <text evidence="5">The sequence shown here is derived from an EMBL/GenBank/DDBJ whole genome shotgun (WGS) entry which is preliminary data.</text>
</comment>
<name>A0A9N9YJF5_9HYPO</name>
<dbReference type="InterPro" id="IPR056884">
    <property type="entry name" value="NPHP3-like_N"/>
</dbReference>
<dbReference type="Pfam" id="PF24883">
    <property type="entry name" value="NPHP3_N"/>
    <property type="match status" value="1"/>
</dbReference>
<gene>
    <name evidence="5" type="ORF">CRHIZ90672A_00010226</name>
</gene>
<dbReference type="Gene3D" id="3.40.50.300">
    <property type="entry name" value="P-loop containing nucleotide triphosphate hydrolases"/>
    <property type="match status" value="1"/>
</dbReference>
<dbReference type="Gene3D" id="1.25.40.10">
    <property type="entry name" value="Tetratricopeptide repeat domain"/>
    <property type="match status" value="1"/>
</dbReference>
<feature type="domain" description="DUF7708" evidence="3">
    <location>
        <begin position="76"/>
        <end position="209"/>
    </location>
</feature>
<dbReference type="PANTHER" id="PTHR10039:SF14">
    <property type="entry name" value="NACHT DOMAIN-CONTAINING PROTEIN"/>
    <property type="match status" value="1"/>
</dbReference>
<evidence type="ECO:0000313" key="6">
    <source>
        <dbReference type="Proteomes" id="UP000696573"/>
    </source>
</evidence>
<reference evidence="5" key="1">
    <citation type="submission" date="2021-10" db="EMBL/GenBank/DDBJ databases">
        <authorList>
            <person name="Piombo E."/>
        </authorList>
    </citation>
    <scope>NUCLEOTIDE SEQUENCE</scope>
</reference>